<dbReference type="PROSITE" id="PS50005">
    <property type="entry name" value="TPR"/>
    <property type="match status" value="3"/>
</dbReference>
<feature type="transmembrane region" description="Helical" evidence="4">
    <location>
        <begin position="375"/>
        <end position="393"/>
    </location>
</feature>
<evidence type="ECO:0000313" key="6">
    <source>
        <dbReference type="EMBL" id="ACL03072.1"/>
    </source>
</evidence>
<dbReference type="eggNOG" id="COG0457">
    <property type="taxonomic scope" value="Bacteria"/>
</dbReference>
<dbReference type="InterPro" id="IPR019734">
    <property type="entry name" value="TPR_rpt"/>
</dbReference>
<dbReference type="InterPro" id="IPR052346">
    <property type="entry name" value="O-mannosyl-transferase_TMTC"/>
</dbReference>
<dbReference type="Gene3D" id="1.25.40.10">
    <property type="entry name" value="Tetratricopeptide repeat domain"/>
    <property type="match status" value="1"/>
</dbReference>
<name>B8F9X6_DESAL</name>
<feature type="transmembrane region" description="Helical" evidence="4">
    <location>
        <begin position="167"/>
        <end position="195"/>
    </location>
</feature>
<reference evidence="6 7" key="1">
    <citation type="journal article" date="2012" name="Environ. Microbiol.">
        <title>The genome sequence of Desulfatibacillum alkenivorans AK-01: a blueprint for anaerobic alkane oxidation.</title>
        <authorList>
            <person name="Callaghan A.V."/>
            <person name="Morris B.E."/>
            <person name="Pereira I.A."/>
            <person name="McInerney M.J."/>
            <person name="Austin R.N."/>
            <person name="Groves J.T."/>
            <person name="Kukor J.J."/>
            <person name="Suflita J.M."/>
            <person name="Young L.Y."/>
            <person name="Zylstra G.J."/>
            <person name="Wawrik B."/>
        </authorList>
    </citation>
    <scope>NUCLEOTIDE SEQUENCE [LARGE SCALE GENOMIC DNA]</scope>
    <source>
        <strain evidence="6 7">AK-01</strain>
    </source>
</reference>
<dbReference type="HOGENOM" id="CLU_011615_5_0_7"/>
<dbReference type="Proteomes" id="UP000000739">
    <property type="component" value="Chromosome"/>
</dbReference>
<feature type="transmembrane region" description="Helical" evidence="4">
    <location>
        <begin position="87"/>
        <end position="107"/>
    </location>
</feature>
<accession>B8F9X6</accession>
<dbReference type="Pfam" id="PF13432">
    <property type="entry name" value="TPR_16"/>
    <property type="match status" value="1"/>
</dbReference>
<evidence type="ECO:0000313" key="7">
    <source>
        <dbReference type="Proteomes" id="UP000000739"/>
    </source>
</evidence>
<feature type="transmembrane region" description="Helical" evidence="4">
    <location>
        <begin position="343"/>
        <end position="363"/>
    </location>
</feature>
<dbReference type="InterPro" id="IPR038731">
    <property type="entry name" value="RgtA/B/C-like"/>
</dbReference>
<keyword evidence="4" id="KW-0812">Transmembrane</keyword>
<evidence type="ECO:0000259" key="5">
    <source>
        <dbReference type="Pfam" id="PF13231"/>
    </source>
</evidence>
<dbReference type="AlphaFoldDB" id="B8F9X6"/>
<feature type="domain" description="Glycosyltransferase RgtA/B/C/D-like" evidence="5">
    <location>
        <begin position="86"/>
        <end position="197"/>
    </location>
</feature>
<dbReference type="KEGG" id="dal:Dalk_1372"/>
<dbReference type="InterPro" id="IPR011990">
    <property type="entry name" value="TPR-like_helical_dom_sf"/>
</dbReference>
<dbReference type="EMBL" id="CP001322">
    <property type="protein sequence ID" value="ACL03072.1"/>
    <property type="molecule type" value="Genomic_DNA"/>
</dbReference>
<evidence type="ECO:0000256" key="2">
    <source>
        <dbReference type="ARBA" id="ARBA00022803"/>
    </source>
</evidence>
<dbReference type="Pfam" id="PF13231">
    <property type="entry name" value="PMT_2"/>
    <property type="match status" value="1"/>
</dbReference>
<feature type="repeat" description="TPR" evidence="3">
    <location>
        <begin position="553"/>
        <end position="586"/>
    </location>
</feature>
<proteinExistence type="predicted"/>
<keyword evidence="7" id="KW-1185">Reference proteome</keyword>
<organism evidence="6 7">
    <name type="scientific">Desulfatibacillum aliphaticivorans</name>
    <dbReference type="NCBI Taxonomy" id="218208"/>
    <lineage>
        <taxon>Bacteria</taxon>
        <taxon>Pseudomonadati</taxon>
        <taxon>Thermodesulfobacteriota</taxon>
        <taxon>Desulfobacteria</taxon>
        <taxon>Desulfobacterales</taxon>
        <taxon>Desulfatibacillaceae</taxon>
        <taxon>Desulfatibacillum</taxon>
    </lineage>
</organism>
<keyword evidence="1" id="KW-0677">Repeat</keyword>
<dbReference type="RefSeq" id="WP_012610507.1">
    <property type="nucleotide sequence ID" value="NC_011768.1"/>
</dbReference>
<feature type="transmembrane region" description="Helical" evidence="4">
    <location>
        <begin position="7"/>
        <end position="25"/>
    </location>
</feature>
<dbReference type="PANTHER" id="PTHR44227">
    <property type="match status" value="1"/>
</dbReference>
<evidence type="ECO:0000256" key="4">
    <source>
        <dbReference type="SAM" id="Phobius"/>
    </source>
</evidence>
<feature type="repeat" description="TPR" evidence="3">
    <location>
        <begin position="587"/>
        <end position="620"/>
    </location>
</feature>
<dbReference type="PANTHER" id="PTHR44227:SF3">
    <property type="entry name" value="PROTEIN O-MANNOSYL-TRANSFERASE TMTC4"/>
    <property type="match status" value="1"/>
</dbReference>
<dbReference type="Pfam" id="PF13414">
    <property type="entry name" value="TPR_11"/>
    <property type="match status" value="1"/>
</dbReference>
<keyword evidence="2 3" id="KW-0802">TPR repeat</keyword>
<dbReference type="SMART" id="SM00028">
    <property type="entry name" value="TPR"/>
    <property type="match status" value="6"/>
</dbReference>
<feature type="repeat" description="TPR" evidence="3">
    <location>
        <begin position="451"/>
        <end position="484"/>
    </location>
</feature>
<feature type="transmembrane region" description="Helical" evidence="4">
    <location>
        <begin position="291"/>
        <end position="310"/>
    </location>
</feature>
<feature type="transmembrane region" description="Helical" evidence="4">
    <location>
        <begin position="317"/>
        <end position="337"/>
    </location>
</feature>
<sequence>MKTARIDLLLCMGLVALVAAVYHTIPHTGFFLYDDSLYVYENPAMSLGLSWEGVKWAFTTTRGGFWIPVTWLSLLTDAQIYGLNPGGFHLTNILLHAVNTLLLFVVLNKMTGAPFKSAFAAALFAVHPMHVESVAWITERKDVLFGLFWLLSMGAYLKYVKNPGWRNYALILILFVLGLMAKPMMVTLPFALLLLDYWPLKRISPEEIIQAPQKIWALVREKAPLFAVSLAFSLATFALQRHVGAVASLEGVSLSFRIPNALISYIKYVYHTLWPFDIAVYYPIPENALPHWMWIGALLALAAVTFLAAARWKTDRCLITGWLFFLGVMFPVIGVSQSGPQAMAARFMYIPAIGLYIIAAWGGSELLKRLPSYKAVAAGMGIVLVLTLTLLGYNQARAWEDGIALMKRAMQITGENPFASYIIGVAALRKQDYPAAEKFLRESLSLKEKRKDALEGLSIALNRQGKTGEAIACIKKALEIEPDSIKAKSYLGTYCFKAGFHEEGRSIRDEIVQADPEEVIVLYNIATMFYDEKDYKNAKIWFQKNTEANPFQYEAYTFLGSIALNQGETDAALANYLEALNLHPNLPEVHNLLGLLYIKKGLAAPAEAHFKESMRLAPDFPDAPYNLACLYDLVGNKQAAEALLKALIKTAPQCQDAIDKLKQIQENK</sequence>
<gene>
    <name evidence="6" type="ordered locus">Dalk_1372</name>
</gene>
<dbReference type="SUPFAM" id="SSF48452">
    <property type="entry name" value="TPR-like"/>
    <property type="match status" value="1"/>
</dbReference>
<evidence type="ECO:0000256" key="3">
    <source>
        <dbReference type="PROSITE-ProRule" id="PRU00339"/>
    </source>
</evidence>
<evidence type="ECO:0000256" key="1">
    <source>
        <dbReference type="ARBA" id="ARBA00022737"/>
    </source>
</evidence>
<protein>
    <submittedName>
        <fullName evidence="6">Tetratricopeptide TPR_2 repeat protein</fullName>
    </submittedName>
</protein>
<keyword evidence="4" id="KW-1133">Transmembrane helix</keyword>
<keyword evidence="4" id="KW-0472">Membrane</keyword>